<feature type="transmembrane region" description="Helical" evidence="9">
    <location>
        <begin position="299"/>
        <end position="320"/>
    </location>
</feature>
<dbReference type="HAMAP" id="MF_01582">
    <property type="entry name" value="Ser_Thr_transp_SstT"/>
    <property type="match status" value="1"/>
</dbReference>
<reference evidence="10 11" key="1">
    <citation type="submission" date="2018-10" db="EMBL/GenBank/DDBJ databases">
        <title>Genomic Encyclopedia of Type Strains, Phase IV (KMG-IV): sequencing the most valuable type-strain genomes for metagenomic binning, comparative biology and taxonomic classification.</title>
        <authorList>
            <person name="Goeker M."/>
        </authorList>
    </citation>
    <scope>NUCLEOTIDE SEQUENCE [LARGE SCALE GENOMIC DNA]</scope>
    <source>
        <strain evidence="10 11">DSM 3303</strain>
    </source>
</reference>
<dbReference type="Gene3D" id="1.10.3860.10">
    <property type="entry name" value="Sodium:dicarboxylate symporter"/>
    <property type="match status" value="1"/>
</dbReference>
<evidence type="ECO:0000256" key="9">
    <source>
        <dbReference type="HAMAP-Rule" id="MF_01582"/>
    </source>
</evidence>
<feature type="transmembrane region" description="Helical" evidence="9">
    <location>
        <begin position="54"/>
        <end position="70"/>
    </location>
</feature>
<comment type="subcellular location">
    <subcellularLocation>
        <location evidence="9">Cell membrane</location>
        <topology evidence="9">Multi-pass membrane protein</topology>
    </subcellularLocation>
    <subcellularLocation>
        <location evidence="1">Membrane</location>
        <topology evidence="1">Multi-pass membrane protein</topology>
    </subcellularLocation>
</comment>
<dbReference type="GO" id="GO:0005886">
    <property type="term" value="C:plasma membrane"/>
    <property type="evidence" value="ECO:0007669"/>
    <property type="project" value="UniProtKB-SubCell"/>
</dbReference>
<feature type="transmembrane region" description="Helical" evidence="9">
    <location>
        <begin position="12"/>
        <end position="34"/>
    </location>
</feature>
<dbReference type="AlphaFoldDB" id="A0A495BN86"/>
<accession>A0A495BN86</accession>
<dbReference type="InterPro" id="IPR036458">
    <property type="entry name" value="Na:dicarbo_symporter_sf"/>
</dbReference>
<dbReference type="GO" id="GO:0015826">
    <property type="term" value="P:threonine transport"/>
    <property type="evidence" value="ECO:0007669"/>
    <property type="project" value="InterPro"/>
</dbReference>
<evidence type="ECO:0000256" key="6">
    <source>
        <dbReference type="ARBA" id="ARBA00022970"/>
    </source>
</evidence>
<dbReference type="Proteomes" id="UP000279384">
    <property type="component" value="Unassembled WGS sequence"/>
</dbReference>
<dbReference type="FunFam" id="1.10.3860.10:FF:000003">
    <property type="entry name" value="Serine/threonine transporter sstT"/>
    <property type="match status" value="1"/>
</dbReference>
<comment type="caution">
    <text evidence="10">The sequence shown here is derived from an EMBL/GenBank/DDBJ whole genome shotgun (WGS) entry which is preliminary data.</text>
</comment>
<keyword evidence="7 9" id="KW-1133">Transmembrane helix</keyword>
<keyword evidence="8 9" id="KW-0472">Membrane</keyword>
<comment type="catalytic activity">
    <reaction evidence="9">
        <text>L-serine(in) + Na(+)(in) = L-serine(out) + Na(+)(out)</text>
        <dbReference type="Rhea" id="RHEA:29575"/>
        <dbReference type="ChEBI" id="CHEBI:29101"/>
        <dbReference type="ChEBI" id="CHEBI:33384"/>
    </reaction>
</comment>
<dbReference type="SUPFAM" id="SSF118215">
    <property type="entry name" value="Proton glutamate symport protein"/>
    <property type="match status" value="1"/>
</dbReference>
<dbReference type="PRINTS" id="PR00173">
    <property type="entry name" value="EDTRNSPORT"/>
</dbReference>
<dbReference type="RefSeq" id="WP_120809260.1">
    <property type="nucleotide sequence ID" value="NZ_RBID01000001.1"/>
</dbReference>
<sequence length="418" mass="42632">MQQNPSIISRIMNGSIVLQILIGMLAGIAVASFAPDSAQSLTFLGSLFVKGLKAVAPVLVFVLVASAIASKKQGVQTNMRPVLTLYLLGTFLAAVTGVVASFVFPTTLKLVAAAGSTTPPSGIGQVLNNLVFQIVDNPINAIATGNYIGILTWAVALGMALHHASDSTKTLLNELADGVSRIVGVIIRFAPVGVFGLVAEAVATTGLSSLLGYSQLLLVLVGAMLFIALVVNPLIVGVTLRRNPYPLVFTCLRESGVTAFFTRSSAANIPVNMNLCKKLGLNEDTYSVSIPLGATINMAGAAITISVLSLAAVHTLGITVDVPTALLLSILSTVAACGASGVAGGSLLLIPMACSLFGISNDVAMQVVAVGFIIGVVQDSAETALNSSTDVLFTAAACIAAGDVAETEAAPQLARQNG</sequence>
<feature type="transmembrane region" description="Helical" evidence="9">
    <location>
        <begin position="82"/>
        <end position="104"/>
    </location>
</feature>
<keyword evidence="6 9" id="KW-0029">Amino-acid transport</keyword>
<dbReference type="Pfam" id="PF00375">
    <property type="entry name" value="SDF"/>
    <property type="match status" value="1"/>
</dbReference>
<comment type="catalytic activity">
    <reaction evidence="9">
        <text>L-threonine(in) + Na(+)(in) = L-threonine(out) + Na(+)(out)</text>
        <dbReference type="Rhea" id="RHEA:69999"/>
        <dbReference type="ChEBI" id="CHEBI:29101"/>
        <dbReference type="ChEBI" id="CHEBI:57926"/>
    </reaction>
</comment>
<comment type="function">
    <text evidence="9">Involved in the import of serine and threonine into the cell, with the concomitant import of sodium (symport system).</text>
</comment>
<keyword evidence="4 9" id="KW-0812">Transmembrane</keyword>
<dbReference type="InterPro" id="IPR001991">
    <property type="entry name" value="Na-dicarboxylate_symporter"/>
</dbReference>
<organism evidence="10 11">
    <name type="scientific">Vogesella indigofera</name>
    <name type="common">Pseudomonas indigofera</name>
    <dbReference type="NCBI Taxonomy" id="45465"/>
    <lineage>
        <taxon>Bacteria</taxon>
        <taxon>Pseudomonadati</taxon>
        <taxon>Pseudomonadota</taxon>
        <taxon>Betaproteobacteria</taxon>
        <taxon>Neisseriales</taxon>
        <taxon>Chromobacteriaceae</taxon>
        <taxon>Vogesella</taxon>
    </lineage>
</organism>
<name>A0A495BN86_VOGIN</name>
<gene>
    <name evidence="9" type="primary">sstT</name>
    <name evidence="10" type="ORF">C8E02_0144</name>
</gene>
<dbReference type="PANTHER" id="PTHR42865">
    <property type="entry name" value="PROTON/GLUTAMATE-ASPARTATE SYMPORTER"/>
    <property type="match status" value="1"/>
</dbReference>
<evidence type="ECO:0000256" key="1">
    <source>
        <dbReference type="ARBA" id="ARBA00004141"/>
    </source>
</evidence>
<feature type="transmembrane region" description="Helical" evidence="9">
    <location>
        <begin position="216"/>
        <end position="240"/>
    </location>
</feature>
<dbReference type="PANTHER" id="PTHR42865:SF8">
    <property type="entry name" value="SERINE_THREONINE TRANSPORTER SSTT"/>
    <property type="match status" value="1"/>
</dbReference>
<dbReference type="InterPro" id="IPR023025">
    <property type="entry name" value="Ser_Thr_transp_SstT"/>
</dbReference>
<dbReference type="GO" id="GO:0032329">
    <property type="term" value="P:serine transport"/>
    <property type="evidence" value="ECO:0007669"/>
    <property type="project" value="InterPro"/>
</dbReference>
<evidence type="ECO:0000256" key="7">
    <source>
        <dbReference type="ARBA" id="ARBA00022989"/>
    </source>
</evidence>
<evidence type="ECO:0000313" key="10">
    <source>
        <dbReference type="EMBL" id="RKQ63125.1"/>
    </source>
</evidence>
<evidence type="ECO:0000256" key="3">
    <source>
        <dbReference type="ARBA" id="ARBA00022475"/>
    </source>
</evidence>
<keyword evidence="3 9" id="KW-1003">Cell membrane</keyword>
<comment type="similarity">
    <text evidence="9">Belongs to the dicarboxylate/amino acid:cation symporter (DAACS) (TC 2.A.23) family.</text>
</comment>
<evidence type="ECO:0000313" key="11">
    <source>
        <dbReference type="Proteomes" id="UP000279384"/>
    </source>
</evidence>
<protein>
    <recommendedName>
        <fullName evidence="9">Serine/threonine transporter SstT</fullName>
    </recommendedName>
    <alternativeName>
        <fullName evidence="9">Na(+)/serine-threonine symporter</fullName>
    </alternativeName>
</protein>
<proteinExistence type="inferred from homology"/>
<evidence type="ECO:0000256" key="5">
    <source>
        <dbReference type="ARBA" id="ARBA00022847"/>
    </source>
</evidence>
<evidence type="ECO:0000256" key="8">
    <source>
        <dbReference type="ARBA" id="ARBA00023136"/>
    </source>
</evidence>
<dbReference type="GO" id="GO:0005295">
    <property type="term" value="F:neutral L-amino acid:sodium symporter activity"/>
    <property type="evidence" value="ECO:0007669"/>
    <property type="project" value="TreeGrafter"/>
</dbReference>
<keyword evidence="5 9" id="KW-0769">Symport</keyword>
<evidence type="ECO:0000256" key="2">
    <source>
        <dbReference type="ARBA" id="ARBA00022448"/>
    </source>
</evidence>
<feature type="transmembrane region" description="Helical" evidence="9">
    <location>
        <begin position="182"/>
        <end position="204"/>
    </location>
</feature>
<feature type="transmembrane region" description="Helical" evidence="9">
    <location>
        <begin position="326"/>
        <end position="350"/>
    </location>
</feature>
<evidence type="ECO:0000256" key="4">
    <source>
        <dbReference type="ARBA" id="ARBA00022692"/>
    </source>
</evidence>
<keyword evidence="2 9" id="KW-0813">Transport</keyword>
<dbReference type="EMBL" id="RBID01000001">
    <property type="protein sequence ID" value="RKQ63125.1"/>
    <property type="molecule type" value="Genomic_DNA"/>
</dbReference>
<feature type="transmembrane region" description="Helical" evidence="9">
    <location>
        <begin position="139"/>
        <end position="161"/>
    </location>
</feature>
<dbReference type="NCBIfam" id="NF010151">
    <property type="entry name" value="PRK13628.1"/>
    <property type="match status" value="1"/>
</dbReference>